<feature type="region of interest" description="Disordered" evidence="1">
    <location>
        <begin position="1"/>
        <end position="26"/>
    </location>
</feature>
<feature type="transmembrane region" description="Helical" evidence="2">
    <location>
        <begin position="31"/>
        <end position="54"/>
    </location>
</feature>
<evidence type="ECO:0000313" key="4">
    <source>
        <dbReference type="Proteomes" id="UP000321484"/>
    </source>
</evidence>
<dbReference type="EMBL" id="BJYK01000001">
    <property type="protein sequence ID" value="GEN79359.1"/>
    <property type="molecule type" value="Genomic_DNA"/>
</dbReference>
<sequence>MTQQVEAGTTEPVAGTTSGRRPARREDRAQAAVTAVLLLALFAGDLLVALQLPVRTSTCTDRLCGPALGVAAGAVAVGVLGVVTWLVGNRHAERGRGLWLCWVALVPAAVPWAFLALRLQWW</sequence>
<feature type="transmembrane region" description="Helical" evidence="2">
    <location>
        <begin position="66"/>
        <end position="87"/>
    </location>
</feature>
<evidence type="ECO:0008006" key="5">
    <source>
        <dbReference type="Google" id="ProtNLM"/>
    </source>
</evidence>
<name>A0A511YW00_9CELL</name>
<evidence type="ECO:0000313" key="3">
    <source>
        <dbReference type="EMBL" id="GEN79359.1"/>
    </source>
</evidence>
<evidence type="ECO:0000256" key="1">
    <source>
        <dbReference type="SAM" id="MobiDB-lite"/>
    </source>
</evidence>
<feature type="transmembrane region" description="Helical" evidence="2">
    <location>
        <begin position="99"/>
        <end position="121"/>
    </location>
</feature>
<keyword evidence="4" id="KW-1185">Reference proteome</keyword>
<dbReference type="Proteomes" id="UP000321484">
    <property type="component" value="Unassembled WGS sequence"/>
</dbReference>
<protein>
    <recommendedName>
        <fullName evidence="5">Transmembrane protein</fullName>
    </recommendedName>
</protein>
<proteinExistence type="predicted"/>
<dbReference type="RefSeq" id="WP_034248246.1">
    <property type="nucleotide sequence ID" value="NZ_BJYK01000001.1"/>
</dbReference>
<keyword evidence="2" id="KW-0812">Transmembrane</keyword>
<gene>
    <name evidence="3" type="ORF">AFE02nite_10930</name>
</gene>
<evidence type="ECO:0000256" key="2">
    <source>
        <dbReference type="SAM" id="Phobius"/>
    </source>
</evidence>
<organism evidence="3 4">
    <name type="scientific">Actinotalea fermentans</name>
    <dbReference type="NCBI Taxonomy" id="43671"/>
    <lineage>
        <taxon>Bacteria</taxon>
        <taxon>Bacillati</taxon>
        <taxon>Actinomycetota</taxon>
        <taxon>Actinomycetes</taxon>
        <taxon>Micrococcales</taxon>
        <taxon>Cellulomonadaceae</taxon>
        <taxon>Actinotalea</taxon>
    </lineage>
</organism>
<reference evidence="3 4" key="1">
    <citation type="submission" date="2019-07" db="EMBL/GenBank/DDBJ databases">
        <title>Whole genome shotgun sequence of Actinotalea fermentans NBRC 105374.</title>
        <authorList>
            <person name="Hosoyama A."/>
            <person name="Uohara A."/>
            <person name="Ohji S."/>
            <person name="Ichikawa N."/>
        </authorList>
    </citation>
    <scope>NUCLEOTIDE SEQUENCE [LARGE SCALE GENOMIC DNA]</scope>
    <source>
        <strain evidence="3 4">NBRC 105374</strain>
    </source>
</reference>
<dbReference type="AlphaFoldDB" id="A0A511YW00"/>
<keyword evidence="2" id="KW-0472">Membrane</keyword>
<comment type="caution">
    <text evidence="3">The sequence shown here is derived from an EMBL/GenBank/DDBJ whole genome shotgun (WGS) entry which is preliminary data.</text>
</comment>
<keyword evidence="2" id="KW-1133">Transmembrane helix</keyword>
<accession>A0A511YW00</accession>